<comment type="caution">
    <text evidence="3">The sequence shown here is derived from an EMBL/GenBank/DDBJ whole genome shotgun (WGS) entry which is preliminary data.</text>
</comment>
<evidence type="ECO:0000256" key="2">
    <source>
        <dbReference type="SAM" id="SignalP"/>
    </source>
</evidence>
<name>A0A100IFA8_ASPNG</name>
<keyword evidence="2" id="KW-0732">Signal</keyword>
<organism evidence="3 4">
    <name type="scientific">Aspergillus niger</name>
    <dbReference type="NCBI Taxonomy" id="5061"/>
    <lineage>
        <taxon>Eukaryota</taxon>
        <taxon>Fungi</taxon>
        <taxon>Dikarya</taxon>
        <taxon>Ascomycota</taxon>
        <taxon>Pezizomycotina</taxon>
        <taxon>Eurotiomycetes</taxon>
        <taxon>Eurotiomycetidae</taxon>
        <taxon>Eurotiales</taxon>
        <taxon>Aspergillaceae</taxon>
        <taxon>Aspergillus</taxon>
        <taxon>Aspergillus subgen. Circumdati</taxon>
    </lineage>
</organism>
<dbReference type="AlphaFoldDB" id="A0A100IFA8"/>
<proteinExistence type="predicted"/>
<feature type="region of interest" description="Disordered" evidence="1">
    <location>
        <begin position="26"/>
        <end position="57"/>
    </location>
</feature>
<feature type="signal peptide" evidence="2">
    <location>
        <begin position="1"/>
        <end position="18"/>
    </location>
</feature>
<dbReference type="VEuPathDB" id="FungiDB:ATCC64974_26900"/>
<evidence type="ECO:0000313" key="4">
    <source>
        <dbReference type="Proteomes" id="UP000068243"/>
    </source>
</evidence>
<dbReference type="EMBL" id="BCMY01000005">
    <property type="protein sequence ID" value="GAQ40194.1"/>
    <property type="molecule type" value="Genomic_DNA"/>
</dbReference>
<gene>
    <name evidence="3" type="ORF">ABL_03483</name>
</gene>
<dbReference type="VEuPathDB" id="FungiDB:ASPNIDRAFT2_1143757"/>
<dbReference type="VEuPathDB" id="FungiDB:An15g07620"/>
<accession>A0A100IFA8</accession>
<feature type="compositionally biased region" description="Low complexity" evidence="1">
    <location>
        <begin position="34"/>
        <end position="57"/>
    </location>
</feature>
<evidence type="ECO:0000313" key="3">
    <source>
        <dbReference type="EMBL" id="GAQ40194.1"/>
    </source>
</evidence>
<dbReference type="Proteomes" id="UP000068243">
    <property type="component" value="Unassembled WGS sequence"/>
</dbReference>
<sequence>MQLKSILFALAFSAFAQAATIHGYSEKDCKGNPSDSSSSKTDTCLTLDSSSSKSLKGSPGDYVLTAFAESDCNGNGFALPPGKCINGDKFTTYEACALKWIYYGFPWRSNATALLELYADYYAEFPEEAEELKRQLNEA</sequence>
<reference evidence="4" key="1">
    <citation type="journal article" date="2016" name="Genome Announc.">
        <title>Draft genome sequence of Aspergillus niger strain An76.</title>
        <authorList>
            <person name="Gong W."/>
            <person name="Cheng Z."/>
            <person name="Zhang H."/>
            <person name="Liu L."/>
            <person name="Gao P."/>
            <person name="Wang L."/>
        </authorList>
    </citation>
    <scope>NUCLEOTIDE SEQUENCE [LARGE SCALE GENOMIC DNA]</scope>
    <source>
        <strain evidence="4">An76</strain>
    </source>
</reference>
<dbReference type="OMA" id="GKCINGD"/>
<dbReference type="VEuPathDB" id="FungiDB:M747DRAFT_10478"/>
<protein>
    <submittedName>
        <fullName evidence="3">Uncharacterized protein</fullName>
    </submittedName>
</protein>
<dbReference type="OrthoDB" id="4502451at2759"/>
<evidence type="ECO:0000256" key="1">
    <source>
        <dbReference type="SAM" id="MobiDB-lite"/>
    </source>
</evidence>
<feature type="chain" id="PRO_5007087378" evidence="2">
    <location>
        <begin position="19"/>
        <end position="139"/>
    </location>
</feature>